<dbReference type="InterPro" id="IPR009057">
    <property type="entry name" value="Homeodomain-like_sf"/>
</dbReference>
<feature type="domain" description="Homeobox" evidence="5">
    <location>
        <begin position="1"/>
        <end position="61"/>
    </location>
</feature>
<dbReference type="InterPro" id="IPR008422">
    <property type="entry name" value="KN_HD"/>
</dbReference>
<protein>
    <recommendedName>
        <fullName evidence="5">Homeobox domain-containing protein</fullName>
    </recommendedName>
</protein>
<evidence type="ECO:0000313" key="7">
    <source>
        <dbReference type="Proteomes" id="UP000243579"/>
    </source>
</evidence>
<feature type="DNA-binding region" description="Homeobox" evidence="4">
    <location>
        <begin position="3"/>
        <end position="62"/>
    </location>
</feature>
<dbReference type="GO" id="GO:0003677">
    <property type="term" value="F:DNA binding"/>
    <property type="evidence" value="ECO:0007669"/>
    <property type="project" value="UniProtKB-UniRule"/>
</dbReference>
<keyword evidence="1 4" id="KW-0238">DNA-binding</keyword>
<dbReference type="GO" id="GO:0006355">
    <property type="term" value="P:regulation of DNA-templated transcription"/>
    <property type="evidence" value="ECO:0007669"/>
    <property type="project" value="InterPro"/>
</dbReference>
<dbReference type="OrthoDB" id="10056939at2759"/>
<proteinExistence type="predicted"/>
<keyword evidence="7" id="KW-1185">Reference proteome</keyword>
<dbReference type="Gene3D" id="1.10.10.60">
    <property type="entry name" value="Homeodomain-like"/>
    <property type="match status" value="1"/>
</dbReference>
<evidence type="ECO:0000256" key="2">
    <source>
        <dbReference type="ARBA" id="ARBA00023155"/>
    </source>
</evidence>
<dbReference type="SUPFAM" id="SSF46689">
    <property type="entry name" value="Homeodomain-like"/>
    <property type="match status" value="1"/>
</dbReference>
<reference evidence="6 7" key="1">
    <citation type="journal article" date="2014" name="Genome Biol. Evol.">
        <title>The secreted proteins of Achlya hypogyna and Thraustotheca clavata identify the ancestral oomycete secretome and reveal gene acquisitions by horizontal gene transfer.</title>
        <authorList>
            <person name="Misner I."/>
            <person name="Blouin N."/>
            <person name="Leonard G."/>
            <person name="Richards T.A."/>
            <person name="Lane C.E."/>
        </authorList>
    </citation>
    <scope>NUCLEOTIDE SEQUENCE [LARGE SCALE GENOMIC DNA]</scope>
    <source>
        <strain evidence="6 7">ATCC 48635</strain>
    </source>
</reference>
<dbReference type="AlphaFoldDB" id="A0A1V9YPU0"/>
<accession>A0A1V9YPU0</accession>
<evidence type="ECO:0000256" key="4">
    <source>
        <dbReference type="PROSITE-ProRule" id="PRU00108"/>
    </source>
</evidence>
<dbReference type="Proteomes" id="UP000243579">
    <property type="component" value="Unassembled WGS sequence"/>
</dbReference>
<dbReference type="InterPro" id="IPR001356">
    <property type="entry name" value="HD"/>
</dbReference>
<evidence type="ECO:0000313" key="6">
    <source>
        <dbReference type="EMBL" id="OQR87734.1"/>
    </source>
</evidence>
<gene>
    <name evidence="6" type="ORF">ACHHYP_08068</name>
</gene>
<dbReference type="CDD" id="cd00086">
    <property type="entry name" value="homeodomain"/>
    <property type="match status" value="1"/>
</dbReference>
<sequence length="228" mass="25606">MTKALEKASTAVLRQWMFSDAHFLHPYPTPRERDDLARRAQLTPAQVKNWFINARKRLWQPLLAKFDVAASPQTGTTRISHATWRSLQPLLRRLRSPEVCPSHAFHAHWASQEEAALALAITQTFLDGRLDLPAGTEFPRLLRAEMPRRSRAAVAAYVRAAGLESAKYTARGESLCELAKTRAHLNALRAKVPGDDDDWDVIEAVIGNISEAELDKLLYELSDGDDDD</sequence>
<dbReference type="PROSITE" id="PS50071">
    <property type="entry name" value="HOMEOBOX_2"/>
    <property type="match status" value="1"/>
</dbReference>
<dbReference type="GO" id="GO:0005634">
    <property type="term" value="C:nucleus"/>
    <property type="evidence" value="ECO:0007669"/>
    <property type="project" value="UniProtKB-SubCell"/>
</dbReference>
<evidence type="ECO:0000259" key="5">
    <source>
        <dbReference type="PROSITE" id="PS50071"/>
    </source>
</evidence>
<keyword evidence="3 4" id="KW-0539">Nucleus</keyword>
<comment type="subcellular location">
    <subcellularLocation>
        <location evidence="4">Nucleus</location>
    </subcellularLocation>
</comment>
<organism evidence="6 7">
    <name type="scientific">Achlya hypogyna</name>
    <name type="common">Oomycete</name>
    <name type="synonym">Protoachlya hypogyna</name>
    <dbReference type="NCBI Taxonomy" id="1202772"/>
    <lineage>
        <taxon>Eukaryota</taxon>
        <taxon>Sar</taxon>
        <taxon>Stramenopiles</taxon>
        <taxon>Oomycota</taxon>
        <taxon>Saprolegniomycetes</taxon>
        <taxon>Saprolegniales</taxon>
        <taxon>Achlyaceae</taxon>
        <taxon>Achlya</taxon>
    </lineage>
</organism>
<dbReference type="EMBL" id="JNBR01001424">
    <property type="protein sequence ID" value="OQR87734.1"/>
    <property type="molecule type" value="Genomic_DNA"/>
</dbReference>
<dbReference type="STRING" id="1202772.A0A1V9YPU0"/>
<dbReference type="PANTHER" id="PTHR11850">
    <property type="entry name" value="HOMEOBOX PROTEIN TRANSCRIPTION FACTORS"/>
    <property type="match status" value="1"/>
</dbReference>
<dbReference type="SMART" id="SM00389">
    <property type="entry name" value="HOX"/>
    <property type="match status" value="1"/>
</dbReference>
<name>A0A1V9YPU0_ACHHY</name>
<dbReference type="InterPro" id="IPR050224">
    <property type="entry name" value="TALE_homeobox"/>
</dbReference>
<evidence type="ECO:0000256" key="3">
    <source>
        <dbReference type="ARBA" id="ARBA00023242"/>
    </source>
</evidence>
<dbReference type="Pfam" id="PF05920">
    <property type="entry name" value="Homeobox_KN"/>
    <property type="match status" value="1"/>
</dbReference>
<evidence type="ECO:0000256" key="1">
    <source>
        <dbReference type="ARBA" id="ARBA00023125"/>
    </source>
</evidence>
<comment type="caution">
    <text evidence="6">The sequence shown here is derived from an EMBL/GenBank/DDBJ whole genome shotgun (WGS) entry which is preliminary data.</text>
</comment>
<keyword evidence="2 4" id="KW-0371">Homeobox</keyword>